<comment type="caution">
    <text evidence="3">Lacks conserved residue(s) required for the propagation of feature annotation.</text>
</comment>
<feature type="domain" description="CUB" evidence="5">
    <location>
        <begin position="45"/>
        <end position="155"/>
    </location>
</feature>
<accession>A0A7R9A881</accession>
<dbReference type="PANTHER" id="PTHR24251:SF37">
    <property type="entry name" value="CUB DOMAIN-CONTAINING PROTEIN"/>
    <property type="match status" value="1"/>
</dbReference>
<dbReference type="Pfam" id="PF00431">
    <property type="entry name" value="CUB"/>
    <property type="match status" value="1"/>
</dbReference>
<keyword evidence="1" id="KW-0677">Repeat</keyword>
<evidence type="ECO:0000259" key="5">
    <source>
        <dbReference type="PROSITE" id="PS01180"/>
    </source>
</evidence>
<protein>
    <submittedName>
        <fullName evidence="7">Uncharacterized protein</fullName>
    </submittedName>
</protein>
<dbReference type="OrthoDB" id="418245at2759"/>
<dbReference type="CDD" id="cd00041">
    <property type="entry name" value="CUB"/>
    <property type="match status" value="1"/>
</dbReference>
<evidence type="ECO:0000256" key="4">
    <source>
        <dbReference type="SAM" id="SignalP"/>
    </source>
</evidence>
<dbReference type="AlphaFoldDB" id="A0A7R9A881"/>
<dbReference type="SUPFAM" id="SSF49854">
    <property type="entry name" value="Spermadhesin, CUB domain"/>
    <property type="match status" value="1"/>
</dbReference>
<dbReference type="PANTHER" id="PTHR24251">
    <property type="entry name" value="OVOCHYMASE-RELATED"/>
    <property type="match status" value="1"/>
</dbReference>
<feature type="domain" description="C-type lectin" evidence="6">
    <location>
        <begin position="166"/>
        <end position="273"/>
    </location>
</feature>
<proteinExistence type="predicted"/>
<dbReference type="Proteomes" id="UP000677054">
    <property type="component" value="Unassembled WGS sequence"/>
</dbReference>
<dbReference type="Pfam" id="PF00059">
    <property type="entry name" value="Lectin_C"/>
    <property type="match status" value="1"/>
</dbReference>
<dbReference type="EMBL" id="CAJPEV010002217">
    <property type="protein sequence ID" value="CAG0896143.1"/>
    <property type="molecule type" value="Genomic_DNA"/>
</dbReference>
<dbReference type="InterPro" id="IPR001304">
    <property type="entry name" value="C-type_lectin-like"/>
</dbReference>
<dbReference type="Gene3D" id="3.10.100.10">
    <property type="entry name" value="Mannose-Binding Protein A, subunit A"/>
    <property type="match status" value="1"/>
</dbReference>
<dbReference type="InterPro" id="IPR016187">
    <property type="entry name" value="CTDL_fold"/>
</dbReference>
<evidence type="ECO:0000256" key="3">
    <source>
        <dbReference type="PROSITE-ProRule" id="PRU00059"/>
    </source>
</evidence>
<evidence type="ECO:0000313" key="8">
    <source>
        <dbReference type="Proteomes" id="UP000677054"/>
    </source>
</evidence>
<feature type="chain" id="PRO_5036209757" evidence="4">
    <location>
        <begin position="39"/>
        <end position="285"/>
    </location>
</feature>
<name>A0A7R9A881_9CRUS</name>
<dbReference type="Gene3D" id="2.60.120.290">
    <property type="entry name" value="Spermadhesin, CUB domain"/>
    <property type="match status" value="1"/>
</dbReference>
<dbReference type="InterPro" id="IPR035914">
    <property type="entry name" value="Sperma_CUB_dom_sf"/>
</dbReference>
<reference evidence="7" key="1">
    <citation type="submission" date="2020-11" db="EMBL/GenBank/DDBJ databases">
        <authorList>
            <person name="Tran Van P."/>
        </authorList>
    </citation>
    <scope>NUCLEOTIDE SEQUENCE</scope>
</reference>
<organism evidence="7">
    <name type="scientific">Darwinula stevensoni</name>
    <dbReference type="NCBI Taxonomy" id="69355"/>
    <lineage>
        <taxon>Eukaryota</taxon>
        <taxon>Metazoa</taxon>
        <taxon>Ecdysozoa</taxon>
        <taxon>Arthropoda</taxon>
        <taxon>Crustacea</taxon>
        <taxon>Oligostraca</taxon>
        <taxon>Ostracoda</taxon>
        <taxon>Podocopa</taxon>
        <taxon>Podocopida</taxon>
        <taxon>Darwinulocopina</taxon>
        <taxon>Darwinuloidea</taxon>
        <taxon>Darwinulidae</taxon>
        <taxon>Darwinula</taxon>
    </lineage>
</organism>
<feature type="signal peptide" evidence="4">
    <location>
        <begin position="1"/>
        <end position="38"/>
    </location>
</feature>
<dbReference type="EMBL" id="LR901734">
    <property type="protein sequence ID" value="CAD7249284.1"/>
    <property type="molecule type" value="Genomic_DNA"/>
</dbReference>
<dbReference type="InterPro" id="IPR016186">
    <property type="entry name" value="C-type_lectin-like/link_sf"/>
</dbReference>
<dbReference type="PROSITE" id="PS50041">
    <property type="entry name" value="C_TYPE_LECTIN_2"/>
    <property type="match status" value="1"/>
</dbReference>
<evidence type="ECO:0000256" key="1">
    <source>
        <dbReference type="ARBA" id="ARBA00022737"/>
    </source>
</evidence>
<dbReference type="PROSITE" id="PS01180">
    <property type="entry name" value="CUB"/>
    <property type="match status" value="1"/>
</dbReference>
<keyword evidence="8" id="KW-1185">Reference proteome</keyword>
<gene>
    <name evidence="7" type="ORF">DSTB1V02_LOCUS9082</name>
</gene>
<dbReference type="InterPro" id="IPR000859">
    <property type="entry name" value="CUB_dom"/>
</dbReference>
<evidence type="ECO:0000313" key="7">
    <source>
        <dbReference type="EMBL" id="CAD7249284.1"/>
    </source>
</evidence>
<evidence type="ECO:0000256" key="2">
    <source>
        <dbReference type="ARBA" id="ARBA00023157"/>
    </source>
</evidence>
<dbReference type="SMART" id="SM00042">
    <property type="entry name" value="CUB"/>
    <property type="match status" value="1"/>
</dbReference>
<dbReference type="SMART" id="SM00034">
    <property type="entry name" value="CLECT"/>
    <property type="match status" value="1"/>
</dbReference>
<evidence type="ECO:0000259" key="6">
    <source>
        <dbReference type="PROSITE" id="PS50041"/>
    </source>
</evidence>
<sequence length="285" mass="32870">MRIKGRGRQGKARRRTTAKMWIVSLLLSVFLLGSSVDGQCDGCQCGGYFTELSGSFWSPNYPYNYYDNLYCTYTISLPSGYSMYYEYVSFNIEESPSCQYDSIMVQCPATGWAESRCGHYSSLGPFYEVHNYLNFVFKTDSSVTYRGFLLDYWAYYEKCEEGWLEHDGACYSFENEPRTGSEAQLECEKNWANLASVRSEEENAFIGENAPSSPVWIGLQKIDEKLRWADESRYEEATFHQNFHFEDGFAYAGAEQRAEEDDSEEIRLPYVCKKYIGSVRDIPSN</sequence>
<keyword evidence="2" id="KW-1015">Disulfide bond</keyword>
<keyword evidence="4" id="KW-0732">Signal</keyword>
<dbReference type="SUPFAM" id="SSF56436">
    <property type="entry name" value="C-type lectin-like"/>
    <property type="match status" value="1"/>
</dbReference>